<evidence type="ECO:0000313" key="1">
    <source>
        <dbReference type="EMBL" id="KAJ0101176.1"/>
    </source>
</evidence>
<gene>
    <name evidence="1" type="ORF">Patl1_04161</name>
</gene>
<protein>
    <submittedName>
        <fullName evidence="1">Uncharacterized protein</fullName>
    </submittedName>
</protein>
<organism evidence="1 2">
    <name type="scientific">Pistacia atlantica</name>
    <dbReference type="NCBI Taxonomy" id="434234"/>
    <lineage>
        <taxon>Eukaryota</taxon>
        <taxon>Viridiplantae</taxon>
        <taxon>Streptophyta</taxon>
        <taxon>Embryophyta</taxon>
        <taxon>Tracheophyta</taxon>
        <taxon>Spermatophyta</taxon>
        <taxon>Magnoliopsida</taxon>
        <taxon>eudicotyledons</taxon>
        <taxon>Gunneridae</taxon>
        <taxon>Pentapetalae</taxon>
        <taxon>rosids</taxon>
        <taxon>malvids</taxon>
        <taxon>Sapindales</taxon>
        <taxon>Anacardiaceae</taxon>
        <taxon>Pistacia</taxon>
    </lineage>
</organism>
<name>A0ACC1BQ92_9ROSI</name>
<sequence length="88" mass="10045">MGFLMFQAHETRILDLPILSTISRASLRIGAGSTMSLQKHMTLQRWDERVNKAILLPIKRPIRRVASVKAVQNQRHHSDSDDMPTLDP</sequence>
<dbReference type="EMBL" id="CM047899">
    <property type="protein sequence ID" value="KAJ0101176.1"/>
    <property type="molecule type" value="Genomic_DNA"/>
</dbReference>
<keyword evidence="2" id="KW-1185">Reference proteome</keyword>
<proteinExistence type="predicted"/>
<evidence type="ECO:0000313" key="2">
    <source>
        <dbReference type="Proteomes" id="UP001164250"/>
    </source>
</evidence>
<dbReference type="Proteomes" id="UP001164250">
    <property type="component" value="Chromosome 3"/>
</dbReference>
<comment type="caution">
    <text evidence="1">The sequence shown here is derived from an EMBL/GenBank/DDBJ whole genome shotgun (WGS) entry which is preliminary data.</text>
</comment>
<reference evidence="2" key="1">
    <citation type="journal article" date="2023" name="G3 (Bethesda)">
        <title>Genome assembly and association tests identify interacting loci associated with vigor, precocity, and sex in interspecific pistachio rootstocks.</title>
        <authorList>
            <person name="Palmer W."/>
            <person name="Jacygrad E."/>
            <person name="Sagayaradj S."/>
            <person name="Cavanaugh K."/>
            <person name="Han R."/>
            <person name="Bertier L."/>
            <person name="Beede B."/>
            <person name="Kafkas S."/>
            <person name="Golino D."/>
            <person name="Preece J."/>
            <person name="Michelmore R."/>
        </authorList>
    </citation>
    <scope>NUCLEOTIDE SEQUENCE [LARGE SCALE GENOMIC DNA]</scope>
</reference>
<accession>A0ACC1BQ92</accession>